<evidence type="ECO:0000256" key="14">
    <source>
        <dbReference type="ARBA" id="ARBA00038000"/>
    </source>
</evidence>
<evidence type="ECO:0000256" key="12">
    <source>
        <dbReference type="ARBA" id="ARBA00023125"/>
    </source>
</evidence>
<keyword evidence="2" id="KW-0963">Cytoplasm</keyword>
<evidence type="ECO:0000256" key="5">
    <source>
        <dbReference type="ARBA" id="ARBA00022741"/>
    </source>
</evidence>
<comment type="similarity">
    <text evidence="14">Belongs to the ABC transporter superfamily. UvrA family.</text>
</comment>
<evidence type="ECO:0000256" key="3">
    <source>
        <dbReference type="ARBA" id="ARBA00022723"/>
    </source>
</evidence>
<dbReference type="Pfam" id="PF17755">
    <property type="entry name" value="UvrA_DNA-bind"/>
    <property type="match status" value="1"/>
</dbReference>
<keyword evidence="13" id="KW-0234">DNA repair</keyword>
<dbReference type="InterPro" id="IPR003593">
    <property type="entry name" value="AAA+_ATPase"/>
</dbReference>
<evidence type="ECO:0000256" key="6">
    <source>
        <dbReference type="ARBA" id="ARBA00022763"/>
    </source>
</evidence>
<evidence type="ECO:0000256" key="2">
    <source>
        <dbReference type="ARBA" id="ARBA00022490"/>
    </source>
</evidence>
<evidence type="ECO:0000259" key="18">
    <source>
        <dbReference type="PROSITE" id="PS50893"/>
    </source>
</evidence>
<dbReference type="GO" id="GO:0016887">
    <property type="term" value="F:ATP hydrolysis activity"/>
    <property type="evidence" value="ECO:0007669"/>
    <property type="project" value="InterPro"/>
</dbReference>
<keyword evidence="12" id="KW-0238">DNA-binding</keyword>
<evidence type="ECO:0000256" key="8">
    <source>
        <dbReference type="ARBA" id="ARBA00022771"/>
    </source>
</evidence>
<dbReference type="KEGG" id="lcre:Pla8534_42730"/>
<evidence type="ECO:0000313" key="20">
    <source>
        <dbReference type="Proteomes" id="UP000317648"/>
    </source>
</evidence>
<feature type="domain" description="ABC transporter" evidence="18">
    <location>
        <begin position="612"/>
        <end position="937"/>
    </location>
</feature>
<sequence length="961" mass="104620">MSARQIELRGVQVHNLKSIDLDIPHRQLIVVCGVSGSGKTSLALDTLYAEGQRRYIESFSAYTRQFLERLEKPNAERIDGVSPAIAVTRSNPSRNHRATVGAATEIADYLRLLMAKIGRVFCLECGVEIRRDSPRSVADFVRALPPGERLMVAFPVRLEARADENDDGKQPASEPYDPGPTLRALREDGFMRVAAAGQMVDLSTTETLPAEVESLLVIVDRLTSETDEGRLHDSLETAFHHGEGHCVLLLATAPPDRPIVEIDGRSWGRAAFSESLRCDACGIDYPTPEPRLYSFNSPLGACPVCEGNGAVSEVDLDLVIPNRQKTIRDGAIAPWNTAAYAKELESLLALAAEFDVPVDAPFADLNPQQLQRVVQGVPEKDFGGLDGFFAWLEGRKAKMHHRVFLNRWKSYHDCPACGGARLKPEALATRIDGRNMADLSRLQVDEAVGFFAQYQPDTDRVGVADGVLDQIRSRLDYLSKVGLGYVTLDRSLRSLSGGEAQRVALTSALGSNLVNMLYVLDEPTAGLHPGDLAPLLQAIIDLKNRGNTLVAVEHEAELIRAADQVIEIGPAAGSAGGRVVYQGSAAGLAEDPESITGAFLGGRRGVALPESRRSTNRGKVILRGARGRNLKNLSVEFPLGVLCLVTGVSGSGKSTLVQDTLYGALCQRFDKQSDRPLPYDDVVGDGQIDDVMLVDQTPIGRSPRSNPVTYIKAFDAIRAVFADTLEARTHNYRASHFSFNVEGGRCDACAGEGHIAIDMQFLADVYMRCPQCKATRFRKEILAVKYRGRNIAEVLQMTVREAFVFFRGQPKVQTRLKQLIDVGLDYLTLGQGANTLSTGEAQRLKLASYMSAATRNRTLFLLDEPTTGLHFADVVRLLDCFDALLAVGHSLIVVEHNLQLMKAADYMIDLGPGAAEQGGQVVFQGTPDEASECPRSLTGRYLAASLAASREGAMPLRFPLT</sequence>
<dbReference type="InterPro" id="IPR003439">
    <property type="entry name" value="ABC_transporter-like_ATP-bd"/>
</dbReference>
<dbReference type="Gene3D" id="3.40.50.300">
    <property type="entry name" value="P-loop containing nucleotide triphosphate hydrolases"/>
    <property type="match status" value="3"/>
</dbReference>
<proteinExistence type="inferred from homology"/>
<dbReference type="AlphaFoldDB" id="A0A518DXA2"/>
<dbReference type="OrthoDB" id="9809851at2"/>
<evidence type="ECO:0000256" key="15">
    <source>
        <dbReference type="ARBA" id="ARBA00039316"/>
    </source>
</evidence>
<dbReference type="Gene3D" id="3.30.190.20">
    <property type="match status" value="1"/>
</dbReference>
<keyword evidence="3" id="KW-0479">Metal-binding</keyword>
<dbReference type="Gene3D" id="1.20.1580.10">
    <property type="entry name" value="ABC transporter ATPase like domain"/>
    <property type="match status" value="4"/>
</dbReference>
<dbReference type="SUPFAM" id="SSF52540">
    <property type="entry name" value="P-loop containing nucleoside triphosphate hydrolases"/>
    <property type="match status" value="2"/>
</dbReference>
<evidence type="ECO:0000256" key="4">
    <source>
        <dbReference type="ARBA" id="ARBA00022737"/>
    </source>
</evidence>
<dbReference type="PANTHER" id="PTHR43152">
    <property type="entry name" value="UVRABC SYSTEM PROTEIN A"/>
    <property type="match status" value="1"/>
</dbReference>
<keyword evidence="20" id="KW-1185">Reference proteome</keyword>
<dbReference type="Gene3D" id="1.10.8.280">
    <property type="entry name" value="ABC transporter ATPase domain-like"/>
    <property type="match status" value="1"/>
</dbReference>
<keyword evidence="11" id="KW-0267">Excision nuclease</keyword>
<dbReference type="GO" id="GO:0009380">
    <property type="term" value="C:excinuclease repair complex"/>
    <property type="evidence" value="ECO:0007669"/>
    <property type="project" value="InterPro"/>
</dbReference>
<dbReference type="Proteomes" id="UP000317648">
    <property type="component" value="Chromosome"/>
</dbReference>
<keyword evidence="4" id="KW-0677">Repeat</keyword>
<dbReference type="Pfam" id="PF17760">
    <property type="entry name" value="UvrA_inter"/>
    <property type="match status" value="1"/>
</dbReference>
<keyword evidence="8" id="KW-0863">Zinc-finger</keyword>
<organism evidence="19 20">
    <name type="scientific">Lignipirellula cremea</name>
    <dbReference type="NCBI Taxonomy" id="2528010"/>
    <lineage>
        <taxon>Bacteria</taxon>
        <taxon>Pseudomonadati</taxon>
        <taxon>Planctomycetota</taxon>
        <taxon>Planctomycetia</taxon>
        <taxon>Pirellulales</taxon>
        <taxon>Pirellulaceae</taxon>
        <taxon>Lignipirellula</taxon>
    </lineage>
</organism>
<keyword evidence="5" id="KW-0547">Nucleotide-binding</keyword>
<dbReference type="EMBL" id="CP036433">
    <property type="protein sequence ID" value="QDU96452.1"/>
    <property type="molecule type" value="Genomic_DNA"/>
</dbReference>
<dbReference type="PANTHER" id="PTHR43152:SF3">
    <property type="entry name" value="UVRABC SYSTEM PROTEIN A"/>
    <property type="match status" value="1"/>
</dbReference>
<evidence type="ECO:0000256" key="16">
    <source>
        <dbReference type="ARBA" id="ARBA00042156"/>
    </source>
</evidence>
<keyword evidence="10" id="KW-0067">ATP-binding</keyword>
<dbReference type="GO" id="GO:0005737">
    <property type="term" value="C:cytoplasm"/>
    <property type="evidence" value="ECO:0007669"/>
    <property type="project" value="UniProtKB-SubCell"/>
</dbReference>
<dbReference type="GO" id="GO:0005524">
    <property type="term" value="F:ATP binding"/>
    <property type="evidence" value="ECO:0007669"/>
    <property type="project" value="UniProtKB-KW"/>
</dbReference>
<dbReference type="GO" id="GO:0004518">
    <property type="term" value="F:nuclease activity"/>
    <property type="evidence" value="ECO:0007669"/>
    <property type="project" value="UniProtKB-KW"/>
</dbReference>
<dbReference type="RefSeq" id="WP_145055082.1">
    <property type="nucleotide sequence ID" value="NZ_CP036433.1"/>
</dbReference>
<evidence type="ECO:0000256" key="10">
    <source>
        <dbReference type="ARBA" id="ARBA00022840"/>
    </source>
</evidence>
<evidence type="ECO:0000256" key="9">
    <source>
        <dbReference type="ARBA" id="ARBA00022833"/>
    </source>
</evidence>
<dbReference type="InterPro" id="IPR041552">
    <property type="entry name" value="UvrA_DNA-bd"/>
</dbReference>
<evidence type="ECO:0000256" key="11">
    <source>
        <dbReference type="ARBA" id="ARBA00022881"/>
    </source>
</evidence>
<dbReference type="GO" id="GO:0006289">
    <property type="term" value="P:nucleotide-excision repair"/>
    <property type="evidence" value="ECO:0007669"/>
    <property type="project" value="InterPro"/>
</dbReference>
<comment type="subcellular location">
    <subcellularLocation>
        <location evidence="1">Cytoplasm</location>
    </subcellularLocation>
</comment>
<evidence type="ECO:0000256" key="17">
    <source>
        <dbReference type="SAM" id="MobiDB-lite"/>
    </source>
</evidence>
<evidence type="ECO:0000256" key="13">
    <source>
        <dbReference type="ARBA" id="ARBA00023204"/>
    </source>
</evidence>
<keyword evidence="7" id="KW-0228">DNA excision</keyword>
<keyword evidence="9" id="KW-0862">Zinc</keyword>
<dbReference type="GO" id="GO:0008270">
    <property type="term" value="F:zinc ion binding"/>
    <property type="evidence" value="ECO:0007669"/>
    <property type="project" value="UniProtKB-KW"/>
</dbReference>
<evidence type="ECO:0000256" key="1">
    <source>
        <dbReference type="ARBA" id="ARBA00004496"/>
    </source>
</evidence>
<name>A0A518DXA2_9BACT</name>
<keyword evidence="6" id="KW-0227">DNA damage</keyword>
<accession>A0A518DXA2</accession>
<dbReference type="InterPro" id="IPR041102">
    <property type="entry name" value="UvrA_inter"/>
</dbReference>
<dbReference type="InterPro" id="IPR027417">
    <property type="entry name" value="P-loop_NTPase"/>
</dbReference>
<gene>
    <name evidence="19" type="primary">uvrA_3</name>
    <name evidence="19" type="ORF">Pla8534_42730</name>
</gene>
<dbReference type="InterPro" id="IPR004602">
    <property type="entry name" value="UvrA"/>
</dbReference>
<protein>
    <recommendedName>
        <fullName evidence="15">UvrABC system protein A</fullName>
    </recommendedName>
    <alternativeName>
        <fullName evidence="16">Excinuclease ABC subunit A</fullName>
    </alternativeName>
</protein>
<dbReference type="NCBIfam" id="TIGR00630">
    <property type="entry name" value="uvra"/>
    <property type="match status" value="1"/>
</dbReference>
<dbReference type="PROSITE" id="PS50893">
    <property type="entry name" value="ABC_TRANSPORTER_2"/>
    <property type="match status" value="1"/>
</dbReference>
<dbReference type="SMART" id="SM00382">
    <property type="entry name" value="AAA"/>
    <property type="match status" value="2"/>
</dbReference>
<feature type="region of interest" description="Disordered" evidence="17">
    <location>
        <begin position="161"/>
        <end position="181"/>
    </location>
</feature>
<dbReference type="GO" id="GO:0003677">
    <property type="term" value="F:DNA binding"/>
    <property type="evidence" value="ECO:0007669"/>
    <property type="project" value="UniProtKB-KW"/>
</dbReference>
<evidence type="ECO:0000313" key="19">
    <source>
        <dbReference type="EMBL" id="QDU96452.1"/>
    </source>
</evidence>
<evidence type="ECO:0000256" key="7">
    <source>
        <dbReference type="ARBA" id="ARBA00022769"/>
    </source>
</evidence>
<reference evidence="19 20" key="1">
    <citation type="submission" date="2019-02" db="EMBL/GenBank/DDBJ databases">
        <title>Deep-cultivation of Planctomycetes and their phenomic and genomic characterization uncovers novel biology.</title>
        <authorList>
            <person name="Wiegand S."/>
            <person name="Jogler M."/>
            <person name="Boedeker C."/>
            <person name="Pinto D."/>
            <person name="Vollmers J."/>
            <person name="Rivas-Marin E."/>
            <person name="Kohn T."/>
            <person name="Peeters S.H."/>
            <person name="Heuer A."/>
            <person name="Rast P."/>
            <person name="Oberbeckmann S."/>
            <person name="Bunk B."/>
            <person name="Jeske O."/>
            <person name="Meyerdierks A."/>
            <person name="Storesund J.E."/>
            <person name="Kallscheuer N."/>
            <person name="Luecker S."/>
            <person name="Lage O.M."/>
            <person name="Pohl T."/>
            <person name="Merkel B.J."/>
            <person name="Hornburger P."/>
            <person name="Mueller R.-W."/>
            <person name="Bruemmer F."/>
            <person name="Labrenz M."/>
            <person name="Spormann A.M."/>
            <person name="Op den Camp H."/>
            <person name="Overmann J."/>
            <person name="Amann R."/>
            <person name="Jetten M.S.M."/>
            <person name="Mascher T."/>
            <person name="Medema M.H."/>
            <person name="Devos D.P."/>
            <person name="Kaster A.-K."/>
            <person name="Ovreas L."/>
            <person name="Rohde M."/>
            <person name="Galperin M.Y."/>
            <person name="Jogler C."/>
        </authorList>
    </citation>
    <scope>NUCLEOTIDE SEQUENCE [LARGE SCALE GENOMIC DNA]</scope>
    <source>
        <strain evidence="19 20">Pla85_3_4</strain>
    </source>
</reference>